<dbReference type="EMBL" id="JAOVZV010000021">
    <property type="protein sequence ID" value="MCX8534114.1"/>
    <property type="molecule type" value="Genomic_DNA"/>
</dbReference>
<reference evidence="2" key="1">
    <citation type="submission" date="2022-10" db="EMBL/GenBank/DDBJ databases">
        <title>Chryseobacterium sp. nov., a novel bacterial species.</title>
        <authorList>
            <person name="Cao Y."/>
        </authorList>
    </citation>
    <scope>NUCLEOTIDE SEQUENCE</scope>
    <source>
        <strain evidence="2">KC 927</strain>
    </source>
</reference>
<feature type="region of interest" description="Disordered" evidence="1">
    <location>
        <begin position="221"/>
        <end position="249"/>
    </location>
</feature>
<protein>
    <recommendedName>
        <fullName evidence="4">DUF4369 domain-containing protein</fullName>
    </recommendedName>
</protein>
<accession>A0ABT3Y7H5</accession>
<dbReference type="PROSITE" id="PS51257">
    <property type="entry name" value="PROKAR_LIPOPROTEIN"/>
    <property type="match status" value="1"/>
</dbReference>
<organism evidence="2 3">
    <name type="scientific">Chryseobacterium luquanense</name>
    <dbReference type="NCBI Taxonomy" id="2983766"/>
    <lineage>
        <taxon>Bacteria</taxon>
        <taxon>Pseudomonadati</taxon>
        <taxon>Bacteroidota</taxon>
        <taxon>Flavobacteriia</taxon>
        <taxon>Flavobacteriales</taxon>
        <taxon>Weeksellaceae</taxon>
        <taxon>Chryseobacterium group</taxon>
        <taxon>Chryseobacterium</taxon>
    </lineage>
</organism>
<name>A0ABT3Y7H5_9FLAO</name>
<proteinExistence type="predicted"/>
<evidence type="ECO:0000313" key="3">
    <source>
        <dbReference type="Proteomes" id="UP001070176"/>
    </source>
</evidence>
<dbReference type="Proteomes" id="UP001070176">
    <property type="component" value="Unassembled WGS sequence"/>
</dbReference>
<sequence>MKILIYFLLLFFGLQSCKSQVLYFEAENTKKNKDGTPIDYFTLEYHKDTGRTIFRISKHAEEYGSGSNYIYMDTSLHGQYIYIYHQILSDGTPLYTDGLYYLPVELNAFKKLYYSGTIKKKWDSGEEYVYKKELKEMDDNQQELYFNALEYRYKFKKDIKKAIEEESESFEGTPDSWWALEDINTPDTLRRVKEIDYNKFPKLFRDKYDLKKLKEQIEKKEEERRIQSEKESKEWQRKNREKALLENNK</sequence>
<evidence type="ECO:0000313" key="2">
    <source>
        <dbReference type="EMBL" id="MCX8534114.1"/>
    </source>
</evidence>
<gene>
    <name evidence="2" type="ORF">OEA66_17335</name>
</gene>
<keyword evidence="3" id="KW-1185">Reference proteome</keyword>
<evidence type="ECO:0008006" key="4">
    <source>
        <dbReference type="Google" id="ProtNLM"/>
    </source>
</evidence>
<evidence type="ECO:0000256" key="1">
    <source>
        <dbReference type="SAM" id="MobiDB-lite"/>
    </source>
</evidence>
<dbReference type="RefSeq" id="WP_267282568.1">
    <property type="nucleotide sequence ID" value="NZ_JAOVZV010000021.1"/>
</dbReference>
<comment type="caution">
    <text evidence="2">The sequence shown here is derived from an EMBL/GenBank/DDBJ whole genome shotgun (WGS) entry which is preliminary data.</text>
</comment>